<proteinExistence type="predicted"/>
<name>A0A914CL88_9BILA</name>
<dbReference type="AlphaFoldDB" id="A0A914CL88"/>
<keyword evidence="1" id="KW-1185">Reference proteome</keyword>
<evidence type="ECO:0000313" key="1">
    <source>
        <dbReference type="Proteomes" id="UP000887540"/>
    </source>
</evidence>
<dbReference type="WBParaSite" id="ACRNAN_scaffold11536.g32773.t1">
    <property type="protein sequence ID" value="ACRNAN_scaffold11536.g32773.t1"/>
    <property type="gene ID" value="ACRNAN_scaffold11536.g32773"/>
</dbReference>
<reference evidence="2" key="1">
    <citation type="submission" date="2022-11" db="UniProtKB">
        <authorList>
            <consortium name="WormBaseParasite"/>
        </authorList>
    </citation>
    <scope>IDENTIFICATION</scope>
</reference>
<organism evidence="1 2">
    <name type="scientific">Acrobeloides nanus</name>
    <dbReference type="NCBI Taxonomy" id="290746"/>
    <lineage>
        <taxon>Eukaryota</taxon>
        <taxon>Metazoa</taxon>
        <taxon>Ecdysozoa</taxon>
        <taxon>Nematoda</taxon>
        <taxon>Chromadorea</taxon>
        <taxon>Rhabditida</taxon>
        <taxon>Tylenchina</taxon>
        <taxon>Cephalobomorpha</taxon>
        <taxon>Cephaloboidea</taxon>
        <taxon>Cephalobidae</taxon>
        <taxon>Acrobeloides</taxon>
    </lineage>
</organism>
<accession>A0A914CL88</accession>
<sequence>MIVRVVRGQALSVSFDVRLDRGQALSVPLVVRGQALSVLSTDKPCPSFDCPCCPAVINRMSGHGYPSVVRTKGASLVASY</sequence>
<protein>
    <submittedName>
        <fullName evidence="2">Uncharacterized protein</fullName>
    </submittedName>
</protein>
<dbReference type="Proteomes" id="UP000887540">
    <property type="component" value="Unplaced"/>
</dbReference>
<evidence type="ECO:0000313" key="2">
    <source>
        <dbReference type="WBParaSite" id="ACRNAN_scaffold11536.g32773.t1"/>
    </source>
</evidence>